<evidence type="ECO:0000256" key="5">
    <source>
        <dbReference type="RuleBase" id="RU003470"/>
    </source>
</evidence>
<dbReference type="Gene3D" id="3.50.80.10">
    <property type="entry name" value="D-tyrosyl-tRNA(Tyr) deacylase"/>
    <property type="match status" value="1"/>
</dbReference>
<comment type="subcellular location">
    <subcellularLocation>
        <location evidence="5">Cytoplasm</location>
    </subcellularLocation>
</comment>
<dbReference type="Pfam" id="PF02580">
    <property type="entry name" value="Tyr_Deacylase"/>
    <property type="match status" value="1"/>
</dbReference>
<dbReference type="GO" id="GO:0051500">
    <property type="term" value="F:D-tyrosyl-tRNA(Tyr) deacylase activity"/>
    <property type="evidence" value="ECO:0007669"/>
    <property type="project" value="TreeGrafter"/>
</dbReference>
<protein>
    <recommendedName>
        <fullName evidence="2 5">D-aminoacyl-tRNA deacylase</fullName>
        <ecNumber evidence="2 5">3.1.1.96</ecNumber>
    </recommendedName>
</protein>
<dbReference type="SUPFAM" id="SSF69500">
    <property type="entry name" value="DTD-like"/>
    <property type="match status" value="1"/>
</dbReference>
<name>A0A7S2V4R2_9STRA</name>
<dbReference type="GO" id="GO:0000049">
    <property type="term" value="F:tRNA binding"/>
    <property type="evidence" value="ECO:0007669"/>
    <property type="project" value="UniProtKB-KW"/>
</dbReference>
<proteinExistence type="inferred from homology"/>
<comment type="catalytic activity">
    <reaction evidence="3">
        <text>glycyl-tRNA(Ala) + H2O = tRNA(Ala) + glycine + H(+)</text>
        <dbReference type="Rhea" id="RHEA:53744"/>
        <dbReference type="Rhea" id="RHEA-COMP:9657"/>
        <dbReference type="Rhea" id="RHEA-COMP:13640"/>
        <dbReference type="ChEBI" id="CHEBI:15377"/>
        <dbReference type="ChEBI" id="CHEBI:15378"/>
        <dbReference type="ChEBI" id="CHEBI:57305"/>
        <dbReference type="ChEBI" id="CHEBI:78442"/>
        <dbReference type="ChEBI" id="CHEBI:78522"/>
        <dbReference type="EC" id="3.1.1.96"/>
    </reaction>
</comment>
<keyword evidence="5" id="KW-0694">RNA-binding</keyword>
<dbReference type="EMBL" id="HBHR01018037">
    <property type="protein sequence ID" value="CAD9869345.1"/>
    <property type="molecule type" value="Transcribed_RNA"/>
</dbReference>
<keyword evidence="5" id="KW-0378">Hydrolase</keyword>
<dbReference type="PANTHER" id="PTHR10472">
    <property type="entry name" value="D-TYROSYL-TRNA TYR DEACYLASE"/>
    <property type="match status" value="1"/>
</dbReference>
<comment type="similarity">
    <text evidence="1 5">Belongs to the DTD family.</text>
</comment>
<keyword evidence="5" id="KW-0963">Cytoplasm</keyword>
<evidence type="ECO:0000256" key="2">
    <source>
        <dbReference type="ARBA" id="ARBA00013056"/>
    </source>
</evidence>
<sequence length="171" mass="19155">MKVVIQRVKSASVSVNDSQISCIGKGFLCLVGIHETDGPADADWMIKQIISCKLFPGEDGKPWKRNISQIEGELLMVSQFTLYGKVYKRGKMDFHHAMSPDAAREYYSRFLDSLKEKTITGKVYDGAFGEIMEVSLLNDGPITITLDSFEAIPREENNGPEEEKQLQETST</sequence>
<dbReference type="InterPro" id="IPR003732">
    <property type="entry name" value="Daa-tRNA_deacyls_DTD"/>
</dbReference>
<evidence type="ECO:0000256" key="1">
    <source>
        <dbReference type="ARBA" id="ARBA00009673"/>
    </source>
</evidence>
<keyword evidence="5" id="KW-0820">tRNA-binding</keyword>
<dbReference type="PANTHER" id="PTHR10472:SF5">
    <property type="entry name" value="D-AMINOACYL-TRNA DEACYLASE 1"/>
    <property type="match status" value="1"/>
</dbReference>
<dbReference type="FunFam" id="3.50.80.10:FF:000001">
    <property type="entry name" value="D-aminoacyl-tRNA deacylase"/>
    <property type="match status" value="1"/>
</dbReference>
<dbReference type="AlphaFoldDB" id="A0A7S2V4R2"/>
<dbReference type="InterPro" id="IPR023509">
    <property type="entry name" value="DTD-like_sf"/>
</dbReference>
<evidence type="ECO:0000256" key="4">
    <source>
        <dbReference type="ARBA" id="ARBA00048018"/>
    </source>
</evidence>
<evidence type="ECO:0000313" key="6">
    <source>
        <dbReference type="EMBL" id="CAD9869345.1"/>
    </source>
</evidence>
<dbReference type="EC" id="3.1.1.96" evidence="2 5"/>
<comment type="catalytic activity">
    <reaction evidence="4">
        <text>a D-aminoacyl-tRNA + H2O = a tRNA + a D-alpha-amino acid + H(+)</text>
        <dbReference type="Rhea" id="RHEA:13953"/>
        <dbReference type="Rhea" id="RHEA-COMP:10123"/>
        <dbReference type="Rhea" id="RHEA-COMP:10124"/>
        <dbReference type="ChEBI" id="CHEBI:15377"/>
        <dbReference type="ChEBI" id="CHEBI:15378"/>
        <dbReference type="ChEBI" id="CHEBI:59871"/>
        <dbReference type="ChEBI" id="CHEBI:78442"/>
        <dbReference type="ChEBI" id="CHEBI:79333"/>
        <dbReference type="EC" id="3.1.1.96"/>
    </reaction>
</comment>
<organism evidence="6">
    <name type="scientific">Fibrocapsa japonica</name>
    <dbReference type="NCBI Taxonomy" id="94617"/>
    <lineage>
        <taxon>Eukaryota</taxon>
        <taxon>Sar</taxon>
        <taxon>Stramenopiles</taxon>
        <taxon>Ochrophyta</taxon>
        <taxon>Raphidophyceae</taxon>
        <taxon>Chattonellales</taxon>
        <taxon>Chattonellaceae</taxon>
        <taxon>Fibrocapsa</taxon>
    </lineage>
</organism>
<accession>A0A7S2V4R2</accession>
<dbReference type="GO" id="GO:0005737">
    <property type="term" value="C:cytoplasm"/>
    <property type="evidence" value="ECO:0007669"/>
    <property type="project" value="UniProtKB-SubCell"/>
</dbReference>
<evidence type="ECO:0000256" key="3">
    <source>
        <dbReference type="ARBA" id="ARBA00047676"/>
    </source>
</evidence>
<reference evidence="6" key="1">
    <citation type="submission" date="2021-01" db="EMBL/GenBank/DDBJ databases">
        <authorList>
            <person name="Corre E."/>
            <person name="Pelletier E."/>
            <person name="Niang G."/>
            <person name="Scheremetjew M."/>
            <person name="Finn R."/>
            <person name="Kale V."/>
            <person name="Holt S."/>
            <person name="Cochrane G."/>
            <person name="Meng A."/>
            <person name="Brown T."/>
            <person name="Cohen L."/>
        </authorList>
    </citation>
    <scope>NUCLEOTIDE SEQUENCE</scope>
    <source>
        <strain evidence="6">CCMP1661</strain>
    </source>
</reference>
<dbReference type="NCBIfam" id="TIGR00256">
    <property type="entry name" value="D-aminoacyl-tRNA deacylase"/>
    <property type="match status" value="1"/>
</dbReference>
<gene>
    <name evidence="6" type="ORF">FJAP1339_LOCUS9069</name>
</gene>